<dbReference type="RefSeq" id="WP_180144865.1">
    <property type="nucleotide sequence ID" value="NZ_CAADHO010000010.1"/>
</dbReference>
<comment type="similarity">
    <text evidence="2 8">Belongs to the peptidase A24 family.</text>
</comment>
<dbReference type="PRINTS" id="PR00864">
    <property type="entry name" value="PREPILNPTASE"/>
</dbReference>
<dbReference type="GO" id="GO:0004190">
    <property type="term" value="F:aspartic-type endopeptidase activity"/>
    <property type="evidence" value="ECO:0007669"/>
    <property type="project" value="UniProtKB-EC"/>
</dbReference>
<dbReference type="GO" id="GO:0005886">
    <property type="term" value="C:plasma membrane"/>
    <property type="evidence" value="ECO:0007669"/>
    <property type="project" value="UniProtKB-SubCell"/>
</dbReference>
<feature type="transmembrane region" description="Helical" evidence="10">
    <location>
        <begin position="231"/>
        <end position="253"/>
    </location>
</feature>
<dbReference type="AlphaFoldDB" id="A0A4U8YRZ8"/>
<keyword evidence="7 10" id="KW-0472">Membrane</keyword>
<sequence length="257" mass="27617">MIPLFVSLAALCYGLCVGSFLNVCIYRVPLSRSIVRPGSACPSCGTAIRWYDNIPVVSYLILMGRCRACKHRVSIRYPAIEALTGAMALIALYAFGPTLSALAHFLFYCVLITLTFIDIDHRIIPDVISLPGIPIFFLLSFAVPTLSWQDAALGILAGGGSLWLIAWGYERATGKAGMGGGDIKLLGMMGAFIGWEGVLFTVFFSSLTGSVIGLSIMLVQRGNMKMAIPYGPFLAAGGVAYTLFGARLISWYFGLMG</sequence>
<keyword evidence="9" id="KW-0511">Multifunctional enzyme</keyword>
<comment type="subcellular location">
    <subcellularLocation>
        <location evidence="1">Cell inner membrane</location>
        <topology evidence="1">Multi-pass membrane protein</topology>
    </subcellularLocation>
    <subcellularLocation>
        <location evidence="9">Cell membrane</location>
        <topology evidence="9">Multi-pass membrane protein</topology>
    </subcellularLocation>
</comment>
<dbReference type="InterPro" id="IPR010627">
    <property type="entry name" value="Prepilin_pept_A24_N"/>
</dbReference>
<evidence type="ECO:0000259" key="12">
    <source>
        <dbReference type="Pfam" id="PF06750"/>
    </source>
</evidence>
<dbReference type="EC" id="3.4.23.43" evidence="9"/>
<dbReference type="EC" id="2.1.1.-" evidence="9"/>
<keyword evidence="9" id="KW-0808">Transferase</keyword>
<dbReference type="Proteomes" id="UP000507962">
    <property type="component" value="Unassembled WGS sequence"/>
</dbReference>
<protein>
    <recommendedName>
        <fullName evidence="9">Prepilin leader peptidase/N-methyltransferase</fullName>
        <ecNumber evidence="9">2.1.1.-</ecNumber>
        <ecNumber evidence="9">3.4.23.43</ecNumber>
    </recommendedName>
</protein>
<feature type="transmembrane region" description="Helical" evidence="10">
    <location>
        <begin position="127"/>
        <end position="145"/>
    </location>
</feature>
<keyword evidence="4" id="KW-0997">Cell inner membrane</keyword>
<evidence type="ECO:0000259" key="11">
    <source>
        <dbReference type="Pfam" id="PF01478"/>
    </source>
</evidence>
<evidence type="ECO:0000256" key="8">
    <source>
        <dbReference type="RuleBase" id="RU003793"/>
    </source>
</evidence>
<dbReference type="PANTHER" id="PTHR30487:SF0">
    <property type="entry name" value="PREPILIN LEADER PEPTIDASE_N-METHYLTRANSFERASE-RELATED"/>
    <property type="match status" value="1"/>
</dbReference>
<evidence type="ECO:0000256" key="5">
    <source>
        <dbReference type="ARBA" id="ARBA00022692"/>
    </source>
</evidence>
<reference evidence="13 14" key="1">
    <citation type="submission" date="2019-03" db="EMBL/GenBank/DDBJ databases">
        <authorList>
            <person name="Nijsse B."/>
        </authorList>
    </citation>
    <scope>NUCLEOTIDE SEQUENCE [LARGE SCALE GENOMIC DNA]</scope>
    <source>
        <strain evidence="13">Desulfoluna butyratoxydans MSL71</strain>
    </source>
</reference>
<feature type="domain" description="Prepilin type IV endopeptidase peptidase" evidence="11">
    <location>
        <begin position="105"/>
        <end position="214"/>
    </location>
</feature>
<keyword evidence="9" id="KW-0489">Methyltransferase</keyword>
<keyword evidence="5 9" id="KW-0812">Transmembrane</keyword>
<name>A0A4U8YRZ8_9BACT</name>
<dbReference type="Pfam" id="PF06750">
    <property type="entry name" value="A24_N_bact"/>
    <property type="match status" value="1"/>
</dbReference>
<accession>A0A4U8YRZ8</accession>
<comment type="catalytic activity">
    <reaction evidence="9">
        <text>Typically cleaves a -Gly-|-Phe- bond to release an N-terminal, basic peptide of 5-8 residues from type IV prepilin, and then N-methylates the new N-terminal amino group, the methyl donor being S-adenosyl-L-methionine.</text>
        <dbReference type="EC" id="3.4.23.43"/>
    </reaction>
</comment>
<dbReference type="InterPro" id="IPR000045">
    <property type="entry name" value="Prepilin_IV_endopep_pep"/>
</dbReference>
<gene>
    <name evidence="13" type="ORF">MSL71_43400</name>
</gene>
<organism evidence="13 14">
    <name type="scientific">Desulfoluna butyratoxydans</name>
    <dbReference type="NCBI Taxonomy" id="231438"/>
    <lineage>
        <taxon>Bacteria</taxon>
        <taxon>Pseudomonadati</taxon>
        <taxon>Thermodesulfobacteriota</taxon>
        <taxon>Desulfobacteria</taxon>
        <taxon>Desulfobacterales</taxon>
        <taxon>Desulfolunaceae</taxon>
        <taxon>Desulfoluna</taxon>
    </lineage>
</organism>
<dbReference type="Pfam" id="PF01478">
    <property type="entry name" value="Peptidase_A24"/>
    <property type="match status" value="1"/>
</dbReference>
<dbReference type="GO" id="GO:0008168">
    <property type="term" value="F:methyltransferase activity"/>
    <property type="evidence" value="ECO:0007669"/>
    <property type="project" value="UniProtKB-KW"/>
</dbReference>
<feature type="transmembrane region" description="Helical" evidence="10">
    <location>
        <begin position="6"/>
        <end position="26"/>
    </location>
</feature>
<keyword evidence="6 10" id="KW-1133">Transmembrane helix</keyword>
<evidence type="ECO:0000256" key="7">
    <source>
        <dbReference type="ARBA" id="ARBA00023136"/>
    </source>
</evidence>
<evidence type="ECO:0000313" key="14">
    <source>
        <dbReference type="Proteomes" id="UP000507962"/>
    </source>
</evidence>
<evidence type="ECO:0000313" key="13">
    <source>
        <dbReference type="EMBL" id="VFQ46670.1"/>
    </source>
</evidence>
<dbReference type="EMBL" id="CAADHO010000010">
    <property type="protein sequence ID" value="VFQ46670.1"/>
    <property type="molecule type" value="Genomic_DNA"/>
</dbReference>
<feature type="transmembrane region" description="Helical" evidence="10">
    <location>
        <begin position="151"/>
        <end position="169"/>
    </location>
</feature>
<proteinExistence type="inferred from homology"/>
<dbReference type="InterPro" id="IPR050882">
    <property type="entry name" value="Prepilin_peptidase/N-MTase"/>
</dbReference>
<evidence type="ECO:0000256" key="1">
    <source>
        <dbReference type="ARBA" id="ARBA00004429"/>
    </source>
</evidence>
<keyword evidence="9" id="KW-0645">Protease</keyword>
<feature type="transmembrane region" description="Helical" evidence="10">
    <location>
        <begin position="199"/>
        <end position="219"/>
    </location>
</feature>
<feature type="transmembrane region" description="Helical" evidence="10">
    <location>
        <begin position="101"/>
        <end position="120"/>
    </location>
</feature>
<dbReference type="GO" id="GO:0032259">
    <property type="term" value="P:methylation"/>
    <property type="evidence" value="ECO:0007669"/>
    <property type="project" value="UniProtKB-KW"/>
</dbReference>
<keyword evidence="3" id="KW-1003">Cell membrane</keyword>
<evidence type="ECO:0000256" key="2">
    <source>
        <dbReference type="ARBA" id="ARBA00005801"/>
    </source>
</evidence>
<feature type="domain" description="Prepilin peptidase A24 N-terminal" evidence="12">
    <location>
        <begin position="13"/>
        <end position="95"/>
    </location>
</feature>
<evidence type="ECO:0000256" key="6">
    <source>
        <dbReference type="ARBA" id="ARBA00022989"/>
    </source>
</evidence>
<dbReference type="InterPro" id="IPR014032">
    <property type="entry name" value="Peptidase_A24A_bac"/>
</dbReference>
<evidence type="ECO:0000256" key="4">
    <source>
        <dbReference type="ARBA" id="ARBA00022519"/>
    </source>
</evidence>
<dbReference type="GO" id="GO:0006465">
    <property type="term" value="P:signal peptide processing"/>
    <property type="evidence" value="ECO:0007669"/>
    <property type="project" value="TreeGrafter"/>
</dbReference>
<dbReference type="Gene3D" id="1.20.120.1220">
    <property type="match status" value="1"/>
</dbReference>
<feature type="transmembrane region" description="Helical" evidence="10">
    <location>
        <begin position="75"/>
        <end position="95"/>
    </location>
</feature>
<dbReference type="PANTHER" id="PTHR30487">
    <property type="entry name" value="TYPE 4 PREPILIN-LIKE PROTEINS LEADER PEPTIDE-PROCESSING ENZYME"/>
    <property type="match status" value="1"/>
</dbReference>
<keyword evidence="9" id="KW-0378">Hydrolase</keyword>
<evidence type="ECO:0000256" key="9">
    <source>
        <dbReference type="RuleBase" id="RU003794"/>
    </source>
</evidence>
<evidence type="ECO:0000256" key="3">
    <source>
        <dbReference type="ARBA" id="ARBA00022475"/>
    </source>
</evidence>
<keyword evidence="14" id="KW-1185">Reference proteome</keyword>
<evidence type="ECO:0000256" key="10">
    <source>
        <dbReference type="SAM" id="Phobius"/>
    </source>
</evidence>
<comment type="function">
    <text evidence="9">Plays an essential role in type IV pili and type II pseudopili formation by proteolytically removing the leader sequence from substrate proteins and subsequently monomethylating the alpha-amino group of the newly exposed N-terminal phenylalanine.</text>
</comment>